<keyword evidence="2" id="KW-1133">Transmembrane helix</keyword>
<reference evidence="3" key="1">
    <citation type="submission" date="2021-12" db="EMBL/GenBank/DDBJ databases">
        <title>Black yeast isolated from Biological Soil Crust.</title>
        <authorList>
            <person name="Kurbessoian T."/>
        </authorList>
    </citation>
    <scope>NUCLEOTIDE SEQUENCE</scope>
    <source>
        <strain evidence="3">CCFEE 5208</strain>
    </source>
</reference>
<dbReference type="AlphaFoldDB" id="A0AAN6FSQ5"/>
<keyword evidence="2" id="KW-0472">Membrane</keyword>
<protein>
    <submittedName>
        <fullName evidence="3">Uncharacterized protein</fullName>
    </submittedName>
</protein>
<comment type="caution">
    <text evidence="3">The sequence shown here is derived from an EMBL/GenBank/DDBJ whole genome shotgun (WGS) entry which is preliminary data.</text>
</comment>
<name>A0AAN6FSQ5_9PEZI</name>
<dbReference type="Gene3D" id="1.20.1740.10">
    <property type="entry name" value="Amino acid/polyamine transporter I"/>
    <property type="match status" value="1"/>
</dbReference>
<evidence type="ECO:0000256" key="1">
    <source>
        <dbReference type="SAM" id="MobiDB-lite"/>
    </source>
</evidence>
<accession>A0AAN6FSQ5</accession>
<organism evidence="3 4">
    <name type="scientific">Friedmanniomyces endolithicus</name>
    <dbReference type="NCBI Taxonomy" id="329885"/>
    <lineage>
        <taxon>Eukaryota</taxon>
        <taxon>Fungi</taxon>
        <taxon>Dikarya</taxon>
        <taxon>Ascomycota</taxon>
        <taxon>Pezizomycotina</taxon>
        <taxon>Dothideomycetes</taxon>
        <taxon>Dothideomycetidae</taxon>
        <taxon>Mycosphaerellales</taxon>
        <taxon>Teratosphaeriaceae</taxon>
        <taxon>Friedmanniomyces</taxon>
    </lineage>
</organism>
<feature type="transmembrane region" description="Helical" evidence="2">
    <location>
        <begin position="48"/>
        <end position="73"/>
    </location>
</feature>
<sequence>MQDMTKPEERLSIGEYGSDDKPGAALKGGTAFDEQEMQRMGKVQELRVSFMAVTVTMSTGGVVWCTIAVWLLMLCTIASMAEMASMCPTAGGKYRVALASLPNANMDFPGQYHWVDKGFKALIDNG</sequence>
<dbReference type="Proteomes" id="UP001168146">
    <property type="component" value="Unassembled WGS sequence"/>
</dbReference>
<evidence type="ECO:0000256" key="2">
    <source>
        <dbReference type="SAM" id="Phobius"/>
    </source>
</evidence>
<gene>
    <name evidence="3" type="ORF">LTR82_006319</name>
</gene>
<keyword evidence="2" id="KW-0812">Transmembrane</keyword>
<dbReference type="EMBL" id="JASUXU010000015">
    <property type="protein sequence ID" value="KAK0322862.1"/>
    <property type="molecule type" value="Genomic_DNA"/>
</dbReference>
<evidence type="ECO:0000313" key="4">
    <source>
        <dbReference type="Proteomes" id="UP001168146"/>
    </source>
</evidence>
<feature type="compositionally biased region" description="Basic and acidic residues" evidence="1">
    <location>
        <begin position="1"/>
        <end position="22"/>
    </location>
</feature>
<feature type="region of interest" description="Disordered" evidence="1">
    <location>
        <begin position="1"/>
        <end position="29"/>
    </location>
</feature>
<proteinExistence type="predicted"/>
<evidence type="ECO:0000313" key="3">
    <source>
        <dbReference type="EMBL" id="KAK0322862.1"/>
    </source>
</evidence>